<evidence type="ECO:0000256" key="6">
    <source>
        <dbReference type="ARBA" id="ARBA00022989"/>
    </source>
</evidence>
<evidence type="ECO:0000256" key="2">
    <source>
        <dbReference type="ARBA" id="ARBA00022448"/>
    </source>
</evidence>
<evidence type="ECO:0000256" key="8">
    <source>
        <dbReference type="ARBA" id="ARBA00023136"/>
    </source>
</evidence>
<evidence type="ECO:0000256" key="3">
    <source>
        <dbReference type="ARBA" id="ARBA00022692"/>
    </source>
</evidence>
<dbReference type="RefSeq" id="XP_009823955.1">
    <property type="nucleotide sequence ID" value="XM_009825653.1"/>
</dbReference>
<evidence type="ECO:0000256" key="4">
    <source>
        <dbReference type="ARBA" id="ARBA00022842"/>
    </source>
</evidence>
<dbReference type="AlphaFoldDB" id="W4H6F7"/>
<keyword evidence="7 9" id="KW-0406">Ion transport</keyword>
<comment type="subcellular location">
    <subcellularLocation>
        <location evidence="1">Membrane</location>
        <topology evidence="1">Multi-pass membrane protein</topology>
    </subcellularLocation>
    <subcellularLocation>
        <location evidence="9">Mitochondrion inner membrane</location>
        <topology evidence="9">Multi-pass membrane protein</topology>
    </subcellularLocation>
</comment>
<dbReference type="CDD" id="cd12823">
    <property type="entry name" value="Mrs2_Mfm1p-like"/>
    <property type="match status" value="1"/>
</dbReference>
<reference evidence="10" key="1">
    <citation type="submission" date="2013-12" db="EMBL/GenBank/DDBJ databases">
        <title>The Genome Sequence of Aphanomyces astaci APO3.</title>
        <authorList>
            <consortium name="The Broad Institute Genomics Platform"/>
            <person name="Russ C."/>
            <person name="Tyler B."/>
            <person name="van West P."/>
            <person name="Dieguez-Uribeondo J."/>
            <person name="Young S.K."/>
            <person name="Zeng Q."/>
            <person name="Gargeya S."/>
            <person name="Fitzgerald M."/>
            <person name="Abouelleil A."/>
            <person name="Alvarado L."/>
            <person name="Chapman S.B."/>
            <person name="Gainer-Dewar J."/>
            <person name="Goldberg J."/>
            <person name="Griggs A."/>
            <person name="Gujja S."/>
            <person name="Hansen M."/>
            <person name="Howarth C."/>
            <person name="Imamovic A."/>
            <person name="Ireland A."/>
            <person name="Larimer J."/>
            <person name="McCowan C."/>
            <person name="Murphy C."/>
            <person name="Pearson M."/>
            <person name="Poon T.W."/>
            <person name="Priest M."/>
            <person name="Roberts A."/>
            <person name="Saif S."/>
            <person name="Shea T."/>
            <person name="Sykes S."/>
            <person name="Wortman J."/>
            <person name="Nusbaum C."/>
            <person name="Birren B."/>
        </authorList>
    </citation>
    <scope>NUCLEOTIDE SEQUENCE [LARGE SCALE GENOMIC DNA]</scope>
    <source>
        <strain evidence="10">APO3</strain>
    </source>
</reference>
<accession>W4H6F7</accession>
<keyword evidence="9" id="KW-0999">Mitochondrion inner membrane</keyword>
<keyword evidence="9" id="KW-0496">Mitochondrion</keyword>
<keyword evidence="6 9" id="KW-1133">Transmembrane helix</keyword>
<keyword evidence="8 9" id="KW-0472">Membrane</keyword>
<name>W4H6F7_APHAT</name>
<sequence length="390" mass="43909">MPSIYMLASAGISGMYESRQGTLLDPPIVSGDIRRSIHGMLPNGKSMAWVFDPSGTSSCREVSRSDLFKMIQSASSSTGLPRPRATRRSILGGIPAIQMRDIRQLDEAYVESQEPTIVVRQQAILVNVVPIRAVVLRNACIVFDGPNNVVAVLQAKFREYSAENPTSPFEFSALEVILSTLTAGYSKSFETFRPVAEAALREVAKVERPRNEFEQMRGIQTTLAVLESHVVSMRRLLMSLLDNDDDLHMLYLTKMHNDPSLLQGEFNFDVDEATSLLEVHLRDIYGIQSQISLMGSNIQHTARVVDLLWTSKRNYLLLIDMSLRVMLLMLYCTNYWTGLFGQNIRSDFEDNEALFWGTTVFCAVWTFGAYAVVCKMFLARGLSLSWHKRV</sequence>
<dbReference type="GO" id="GO:0015095">
    <property type="term" value="F:magnesium ion transmembrane transporter activity"/>
    <property type="evidence" value="ECO:0007669"/>
    <property type="project" value="TreeGrafter"/>
</dbReference>
<comment type="similarity">
    <text evidence="9">Belongs to the CorA metal ion transporter (MIT) (TC 1.A.35) family.</text>
</comment>
<organism evidence="10">
    <name type="scientific">Aphanomyces astaci</name>
    <name type="common">Crayfish plague agent</name>
    <dbReference type="NCBI Taxonomy" id="112090"/>
    <lineage>
        <taxon>Eukaryota</taxon>
        <taxon>Sar</taxon>
        <taxon>Stramenopiles</taxon>
        <taxon>Oomycota</taxon>
        <taxon>Saprolegniomycetes</taxon>
        <taxon>Saprolegniales</taxon>
        <taxon>Verrucalvaceae</taxon>
        <taxon>Aphanomyces</taxon>
    </lineage>
</organism>
<keyword evidence="5" id="KW-0809">Transit peptide</keyword>
<dbReference type="Gene3D" id="2.40.128.330">
    <property type="match status" value="1"/>
</dbReference>
<evidence type="ECO:0000313" key="10">
    <source>
        <dbReference type="EMBL" id="ETV87156.1"/>
    </source>
</evidence>
<dbReference type="GO" id="GO:0005743">
    <property type="term" value="C:mitochondrial inner membrane"/>
    <property type="evidence" value="ECO:0007669"/>
    <property type="project" value="UniProtKB-SubCell"/>
</dbReference>
<keyword evidence="3 9" id="KW-0812">Transmembrane</keyword>
<dbReference type="OrthoDB" id="10251508at2759"/>
<protein>
    <recommendedName>
        <fullName evidence="9">Magnesium transporter</fullName>
    </recommendedName>
</protein>
<evidence type="ECO:0000256" key="5">
    <source>
        <dbReference type="ARBA" id="ARBA00022946"/>
    </source>
</evidence>
<dbReference type="VEuPathDB" id="FungiDB:H257_02138"/>
<dbReference type="InterPro" id="IPR039204">
    <property type="entry name" value="MRS2-like"/>
</dbReference>
<dbReference type="PANTHER" id="PTHR13890">
    <property type="entry name" value="RNA SPLICING PROTEIN MRS2, MITOCHONDRIAL"/>
    <property type="match status" value="1"/>
</dbReference>
<evidence type="ECO:0000256" key="7">
    <source>
        <dbReference type="ARBA" id="ARBA00023065"/>
    </source>
</evidence>
<feature type="transmembrane region" description="Helical" evidence="9">
    <location>
        <begin position="315"/>
        <end position="336"/>
    </location>
</feature>
<proteinExistence type="inferred from homology"/>
<dbReference type="PANTHER" id="PTHR13890:SF0">
    <property type="entry name" value="MAGNESIUM TRANSPORTER MRS2 HOMOLOG, MITOCHONDRIAL"/>
    <property type="match status" value="1"/>
</dbReference>
<feature type="transmembrane region" description="Helical" evidence="9">
    <location>
        <begin position="356"/>
        <end position="378"/>
    </location>
</feature>
<evidence type="ECO:0000256" key="9">
    <source>
        <dbReference type="RuleBase" id="RU366042"/>
    </source>
</evidence>
<dbReference type="GeneID" id="20804134"/>
<dbReference type="Gene3D" id="1.20.58.340">
    <property type="entry name" value="Magnesium transport protein CorA, transmembrane region"/>
    <property type="match status" value="1"/>
</dbReference>
<dbReference type="EMBL" id="KI913116">
    <property type="protein sequence ID" value="ETV87156.1"/>
    <property type="molecule type" value="Genomic_DNA"/>
</dbReference>
<keyword evidence="4 9" id="KW-0460">Magnesium</keyword>
<evidence type="ECO:0000256" key="1">
    <source>
        <dbReference type="ARBA" id="ARBA00004141"/>
    </source>
</evidence>
<keyword evidence="2 9" id="KW-0813">Transport</keyword>
<dbReference type="Pfam" id="PF22099">
    <property type="entry name" value="MRS2-like"/>
    <property type="match status" value="1"/>
</dbReference>
<gene>
    <name evidence="10" type="ORF">H257_02138</name>
</gene>